<dbReference type="GO" id="GO:0051213">
    <property type="term" value="F:dioxygenase activity"/>
    <property type="evidence" value="ECO:0007669"/>
    <property type="project" value="UniProtKB-KW"/>
</dbReference>
<sequence length="491" mass="54867">MSGKSQNGEKTANGTSVVDGSSHASSTASVDVGEKVASRAKPKPTFQKPKPTKANRQGVANALERYSQFIHATVEPLPNQGGAGTFSEAKKWGKLRADIKTLRSADYKTLKNMVMAKVKGEKLTDDKTMIMERVIQLVSNLPNNSKLRVELTNTFLSELWYTLEHPPSLYVGDKYQYRQADGSYNNIMFPQLGAAGTAYARSVNTTVLRQGALPDPALIYDSVMKRTEYKKHPNNVSSILWYWASIIIHDLFWTDHQDMTKSKTSSYLDLSPLYGSNQAMQDTIRTFRDGKLKPDCYADKRLLGMPPGVSVLLIMLNRVHNYVCDNLIAINEDGKFTPPSSTLVGEKAVAAWQKYDNDLFQTARLITCGLYINITLLDYVRNIVNLNRVDTNWTLDPRVNTGIDVGTKQGAERGTGNVVSAEFNLCYRWHSCISEKDDKWIEDFYYDLFGKPSSDVTVPDLIKGFAKFEGRIPEDPLERPIGKFTRGPTGG</sequence>
<evidence type="ECO:0000256" key="3">
    <source>
        <dbReference type="ARBA" id="ARBA00023002"/>
    </source>
</evidence>
<comment type="caution">
    <text evidence="6">The sequence shown here is derived from an EMBL/GenBank/DDBJ whole genome shotgun (WGS) entry which is preliminary data.</text>
</comment>
<dbReference type="Pfam" id="PF03098">
    <property type="entry name" value="An_peroxidase"/>
    <property type="match status" value="2"/>
</dbReference>
<dbReference type="InterPro" id="IPR050783">
    <property type="entry name" value="Oxylipin_biosynth_metab"/>
</dbReference>
<evidence type="ECO:0000256" key="1">
    <source>
        <dbReference type="ARBA" id="ARBA00022723"/>
    </source>
</evidence>
<evidence type="ECO:0000256" key="4">
    <source>
        <dbReference type="ARBA" id="ARBA00023004"/>
    </source>
</evidence>
<accession>A0A175W9K1</accession>
<proteinExistence type="predicted"/>
<dbReference type="GO" id="GO:0006631">
    <property type="term" value="P:fatty acid metabolic process"/>
    <property type="evidence" value="ECO:0007669"/>
    <property type="project" value="UniProtKB-ARBA"/>
</dbReference>
<dbReference type="VEuPathDB" id="FungiDB:MMYC01_204250"/>
<gene>
    <name evidence="6" type="ORF">MMYC01_204250</name>
</gene>
<evidence type="ECO:0000313" key="6">
    <source>
        <dbReference type="EMBL" id="KXX80202.1"/>
    </source>
</evidence>
<feature type="region of interest" description="Disordered" evidence="5">
    <location>
        <begin position="1"/>
        <end position="56"/>
    </location>
</feature>
<dbReference type="InterPro" id="IPR010255">
    <property type="entry name" value="Haem_peroxidase_sf"/>
</dbReference>
<dbReference type="Gene3D" id="1.10.640.10">
    <property type="entry name" value="Haem peroxidase domain superfamily, animal type"/>
    <property type="match status" value="1"/>
</dbReference>
<dbReference type="PRINTS" id="PR00457">
    <property type="entry name" value="ANPEROXIDASE"/>
</dbReference>
<protein>
    <submittedName>
        <fullName evidence="6">Linoleate 10R-lipoxygenase</fullName>
    </submittedName>
</protein>
<dbReference type="AlphaFoldDB" id="A0A175W9K1"/>
<keyword evidence="3" id="KW-0560">Oxidoreductase</keyword>
<dbReference type="InterPro" id="IPR019791">
    <property type="entry name" value="Haem_peroxidase_animal"/>
</dbReference>
<dbReference type="PANTHER" id="PTHR11903:SF13">
    <property type="entry name" value="LINOLEATE 10R-LIPOXYGENASE"/>
    <property type="match status" value="1"/>
</dbReference>
<keyword evidence="4" id="KW-0408">Iron</keyword>
<evidence type="ECO:0000313" key="7">
    <source>
        <dbReference type="Proteomes" id="UP000078237"/>
    </source>
</evidence>
<dbReference type="GO" id="GO:0046872">
    <property type="term" value="F:metal ion binding"/>
    <property type="evidence" value="ECO:0007669"/>
    <property type="project" value="UniProtKB-KW"/>
</dbReference>
<keyword evidence="1" id="KW-0479">Metal-binding</keyword>
<dbReference type="OrthoDB" id="823504at2759"/>
<name>A0A175W9K1_9PEZI</name>
<dbReference type="PROSITE" id="PS50292">
    <property type="entry name" value="PEROXIDASE_3"/>
    <property type="match status" value="1"/>
</dbReference>
<keyword evidence="7" id="KW-1185">Reference proteome</keyword>
<dbReference type="STRING" id="100816.A0A175W9K1"/>
<evidence type="ECO:0000256" key="2">
    <source>
        <dbReference type="ARBA" id="ARBA00022964"/>
    </source>
</evidence>
<dbReference type="PANTHER" id="PTHR11903">
    <property type="entry name" value="PROSTAGLANDIN G/H SYNTHASE"/>
    <property type="match status" value="1"/>
</dbReference>
<dbReference type="EMBL" id="LCTW02000066">
    <property type="protein sequence ID" value="KXX80202.1"/>
    <property type="molecule type" value="Genomic_DNA"/>
</dbReference>
<dbReference type="GO" id="GO:0004601">
    <property type="term" value="F:peroxidase activity"/>
    <property type="evidence" value="ECO:0007669"/>
    <property type="project" value="InterPro"/>
</dbReference>
<feature type="compositionally biased region" description="Polar residues" evidence="5">
    <location>
        <begin position="1"/>
        <end position="29"/>
    </location>
</feature>
<keyword evidence="2" id="KW-0223">Dioxygenase</keyword>
<reference evidence="6 7" key="1">
    <citation type="journal article" date="2016" name="Genome Announc.">
        <title>Genome Sequence of Madurella mycetomatis mm55, Isolated from a Human Mycetoma Case in Sudan.</title>
        <authorList>
            <person name="Smit S."/>
            <person name="Derks M.F."/>
            <person name="Bervoets S."/>
            <person name="Fahal A."/>
            <person name="van Leeuwen W."/>
            <person name="van Belkum A."/>
            <person name="van de Sande W.W."/>
        </authorList>
    </citation>
    <scope>NUCLEOTIDE SEQUENCE [LARGE SCALE GENOMIC DNA]</scope>
    <source>
        <strain evidence="7">mm55</strain>
    </source>
</reference>
<dbReference type="Proteomes" id="UP000078237">
    <property type="component" value="Unassembled WGS sequence"/>
</dbReference>
<dbReference type="SUPFAM" id="SSF48113">
    <property type="entry name" value="Heme-dependent peroxidases"/>
    <property type="match status" value="1"/>
</dbReference>
<dbReference type="GO" id="GO:0020037">
    <property type="term" value="F:heme binding"/>
    <property type="evidence" value="ECO:0007669"/>
    <property type="project" value="InterPro"/>
</dbReference>
<organism evidence="6 7">
    <name type="scientific">Madurella mycetomatis</name>
    <dbReference type="NCBI Taxonomy" id="100816"/>
    <lineage>
        <taxon>Eukaryota</taxon>
        <taxon>Fungi</taxon>
        <taxon>Dikarya</taxon>
        <taxon>Ascomycota</taxon>
        <taxon>Pezizomycotina</taxon>
        <taxon>Sordariomycetes</taxon>
        <taxon>Sordariomycetidae</taxon>
        <taxon>Sordariales</taxon>
        <taxon>Sordariales incertae sedis</taxon>
        <taxon>Madurella</taxon>
    </lineage>
</organism>
<dbReference type="InterPro" id="IPR037120">
    <property type="entry name" value="Haem_peroxidase_sf_animal"/>
</dbReference>
<evidence type="ECO:0000256" key="5">
    <source>
        <dbReference type="SAM" id="MobiDB-lite"/>
    </source>
</evidence>
<dbReference type="GO" id="GO:0006979">
    <property type="term" value="P:response to oxidative stress"/>
    <property type="evidence" value="ECO:0007669"/>
    <property type="project" value="InterPro"/>
</dbReference>